<name>A0A7N9IDA1_MACFA</name>
<sequence length="135" mass="15262">RDRVLLVAKAVLKLLTSSHPPTLAFQSAGITGFNCAWPTIFFFFFFFLRLSLALLPRLECSGTILVHCNLYFLSSSDPPASASLSWDYRHVPPCLANFCIFSRDRVSSCWPGQSQTPDLEVICLPQFWDDRCEPL</sequence>
<keyword evidence="1" id="KW-0812">Transmembrane</keyword>
<dbReference type="PANTHER" id="PTHR12138:SF162">
    <property type="entry name" value="CHROMOSOME UNDETERMINED SCAFFOLD_275, WHOLE GENOME SHOTGUN SEQUENCE"/>
    <property type="match status" value="1"/>
</dbReference>
<dbReference type="AlphaFoldDB" id="A0A7N9IDA1"/>
<evidence type="ECO:0000313" key="3">
    <source>
        <dbReference type="Proteomes" id="UP000233100"/>
    </source>
</evidence>
<dbReference type="PANTHER" id="PTHR12138">
    <property type="entry name" value="PRIMATE-EXPANDED PROTEIN FAMILY"/>
    <property type="match status" value="1"/>
</dbReference>
<keyword evidence="1" id="KW-0472">Membrane</keyword>
<organism evidence="2 3">
    <name type="scientific">Macaca fascicularis</name>
    <name type="common">Crab-eating macaque</name>
    <name type="synonym">Cynomolgus monkey</name>
    <dbReference type="NCBI Taxonomy" id="9541"/>
    <lineage>
        <taxon>Eukaryota</taxon>
        <taxon>Metazoa</taxon>
        <taxon>Chordata</taxon>
        <taxon>Craniata</taxon>
        <taxon>Vertebrata</taxon>
        <taxon>Euteleostomi</taxon>
        <taxon>Mammalia</taxon>
        <taxon>Eutheria</taxon>
        <taxon>Euarchontoglires</taxon>
        <taxon>Primates</taxon>
        <taxon>Haplorrhini</taxon>
        <taxon>Catarrhini</taxon>
        <taxon>Cercopithecidae</taxon>
        <taxon>Cercopithecinae</taxon>
        <taxon>Macaca</taxon>
    </lineage>
</organism>
<protein>
    <submittedName>
        <fullName evidence="2">Uncharacterized protein</fullName>
    </submittedName>
</protein>
<keyword evidence="1" id="KW-1133">Transmembrane helix</keyword>
<evidence type="ECO:0000313" key="2">
    <source>
        <dbReference type="Ensembl" id="ENSMFAP00000054526.1"/>
    </source>
</evidence>
<dbReference type="Ensembl" id="ENSMFAT00000079637.1">
    <property type="protein sequence ID" value="ENSMFAP00000054526.1"/>
    <property type="gene ID" value="ENSMFAG00000058808.1"/>
</dbReference>
<keyword evidence="3" id="KW-1185">Reference proteome</keyword>
<accession>A0A7N9IDA1</accession>
<reference evidence="2" key="3">
    <citation type="submission" date="2025-09" db="UniProtKB">
        <authorList>
            <consortium name="Ensembl"/>
        </authorList>
    </citation>
    <scope>IDENTIFICATION</scope>
</reference>
<evidence type="ECO:0000256" key="1">
    <source>
        <dbReference type="SAM" id="Phobius"/>
    </source>
</evidence>
<proteinExistence type="predicted"/>
<reference evidence="2" key="2">
    <citation type="submission" date="2025-08" db="UniProtKB">
        <authorList>
            <consortium name="Ensembl"/>
        </authorList>
    </citation>
    <scope>IDENTIFICATION</scope>
</reference>
<feature type="transmembrane region" description="Helical" evidence="1">
    <location>
        <begin position="36"/>
        <end position="55"/>
    </location>
</feature>
<dbReference type="Proteomes" id="UP000233100">
    <property type="component" value="Chromosome 20"/>
</dbReference>
<reference evidence="2 3" key="1">
    <citation type="submission" date="2013-03" db="EMBL/GenBank/DDBJ databases">
        <authorList>
            <person name="Warren W."/>
            <person name="Wilson R.K."/>
        </authorList>
    </citation>
    <scope>NUCLEOTIDE SEQUENCE</scope>
</reference>
<dbReference type="GeneTree" id="ENSGT01130000278772"/>